<evidence type="ECO:0000256" key="2">
    <source>
        <dbReference type="ARBA" id="ARBA00022692"/>
    </source>
</evidence>
<feature type="transmembrane region" description="Helical" evidence="7">
    <location>
        <begin position="602"/>
        <end position="625"/>
    </location>
</feature>
<organism evidence="10">
    <name type="scientific">Chlorella variabilis</name>
    <name type="common">Green alga</name>
    <dbReference type="NCBI Taxonomy" id="554065"/>
    <lineage>
        <taxon>Eukaryota</taxon>
        <taxon>Viridiplantae</taxon>
        <taxon>Chlorophyta</taxon>
        <taxon>core chlorophytes</taxon>
        <taxon>Trebouxiophyceae</taxon>
        <taxon>Chlorellales</taxon>
        <taxon>Chlorellaceae</taxon>
        <taxon>Chlorella clade</taxon>
        <taxon>Chlorella</taxon>
    </lineage>
</organism>
<dbReference type="InterPro" id="IPR002401">
    <property type="entry name" value="Cyt_P450_E_grp-I"/>
</dbReference>
<dbReference type="Gene3D" id="1.10.630.10">
    <property type="entry name" value="Cytochrome P450"/>
    <property type="match status" value="3"/>
</dbReference>
<dbReference type="PANTHER" id="PTHR24301:SF2">
    <property type="entry name" value="THROMBOXANE-A SYNTHASE"/>
    <property type="match status" value="1"/>
</dbReference>
<dbReference type="GO" id="GO:0005506">
    <property type="term" value="F:iron ion binding"/>
    <property type="evidence" value="ECO:0007669"/>
    <property type="project" value="InterPro"/>
</dbReference>
<accession>E1ZHJ1</accession>
<keyword evidence="5" id="KW-0349">Heme</keyword>
<evidence type="ECO:0000256" key="6">
    <source>
        <dbReference type="PROSITE-ProRule" id="PRU00205"/>
    </source>
</evidence>
<dbReference type="Pfam" id="PF00067">
    <property type="entry name" value="p450"/>
    <property type="match status" value="3"/>
</dbReference>
<dbReference type="eggNOG" id="KOG0158">
    <property type="taxonomic scope" value="Eukaryota"/>
</dbReference>
<keyword evidence="5" id="KW-0479">Metal-binding</keyword>
<dbReference type="InterPro" id="IPR001128">
    <property type="entry name" value="Cyt_P450"/>
</dbReference>
<name>E1ZHJ1_CHLVA</name>
<dbReference type="PROSITE" id="PS50922">
    <property type="entry name" value="TLC"/>
    <property type="match status" value="1"/>
</dbReference>
<dbReference type="GO" id="GO:0016705">
    <property type="term" value="F:oxidoreductase activity, acting on paired donors, with incorporation or reduction of molecular oxygen"/>
    <property type="evidence" value="ECO:0007669"/>
    <property type="project" value="InterPro"/>
</dbReference>
<dbReference type="Proteomes" id="UP000008141">
    <property type="component" value="Unassembled WGS sequence"/>
</dbReference>
<dbReference type="KEGG" id="cvr:CHLNCDRAFT_135122"/>
<dbReference type="OMA" id="DICAQAA"/>
<comment type="subcellular location">
    <subcellularLocation>
        <location evidence="1">Membrane</location>
        <topology evidence="1">Multi-pass membrane protein</topology>
    </subcellularLocation>
</comment>
<proteinExistence type="predicted"/>
<dbReference type="InterPro" id="IPR017972">
    <property type="entry name" value="Cyt_P450_CS"/>
</dbReference>
<evidence type="ECO:0000256" key="1">
    <source>
        <dbReference type="ARBA" id="ARBA00004141"/>
    </source>
</evidence>
<dbReference type="eggNOG" id="KOG0157">
    <property type="taxonomic scope" value="Eukaryota"/>
</dbReference>
<dbReference type="STRING" id="554065.E1ZHJ1"/>
<dbReference type="InterPro" id="IPR036396">
    <property type="entry name" value="Cyt_P450_sf"/>
</dbReference>
<dbReference type="PROSITE" id="PS00086">
    <property type="entry name" value="CYTOCHROME_P450"/>
    <property type="match status" value="1"/>
</dbReference>
<feature type="binding site" description="axial binding residue" evidence="5">
    <location>
        <position position="451"/>
    </location>
    <ligand>
        <name>heme</name>
        <dbReference type="ChEBI" id="CHEBI:30413"/>
    </ligand>
    <ligandPart>
        <name>Fe</name>
        <dbReference type="ChEBI" id="CHEBI:18248"/>
    </ligandPart>
</feature>
<dbReference type="Pfam" id="PF03798">
    <property type="entry name" value="TRAM_LAG1_CLN8"/>
    <property type="match status" value="1"/>
</dbReference>
<feature type="domain" description="TLC" evidence="8">
    <location>
        <begin position="511"/>
        <end position="712"/>
    </location>
</feature>
<dbReference type="RefSeq" id="XP_005846715.1">
    <property type="nucleotide sequence ID" value="XM_005846653.1"/>
</dbReference>
<dbReference type="PANTHER" id="PTHR24301">
    <property type="entry name" value="THROMBOXANE-A SYNTHASE"/>
    <property type="match status" value="1"/>
</dbReference>
<evidence type="ECO:0000313" key="10">
    <source>
        <dbReference type="Proteomes" id="UP000008141"/>
    </source>
</evidence>
<reference evidence="9 10" key="1">
    <citation type="journal article" date="2010" name="Plant Cell">
        <title>The Chlorella variabilis NC64A genome reveals adaptation to photosymbiosis, coevolution with viruses, and cryptic sex.</title>
        <authorList>
            <person name="Blanc G."/>
            <person name="Duncan G."/>
            <person name="Agarkova I."/>
            <person name="Borodovsky M."/>
            <person name="Gurnon J."/>
            <person name="Kuo A."/>
            <person name="Lindquist E."/>
            <person name="Lucas S."/>
            <person name="Pangilinan J."/>
            <person name="Polle J."/>
            <person name="Salamov A."/>
            <person name="Terry A."/>
            <person name="Yamada T."/>
            <person name="Dunigan D.D."/>
            <person name="Grigoriev I.V."/>
            <person name="Claverie J.M."/>
            <person name="Van Etten J.L."/>
        </authorList>
    </citation>
    <scope>NUCLEOTIDE SEQUENCE [LARGE SCALE GENOMIC DNA]</scope>
    <source>
        <strain evidence="9 10">NC64A</strain>
    </source>
</reference>
<dbReference type="SUPFAM" id="SSF48264">
    <property type="entry name" value="Cytochrome P450"/>
    <property type="match status" value="2"/>
</dbReference>
<dbReference type="GO" id="GO:0004497">
    <property type="term" value="F:monooxygenase activity"/>
    <property type="evidence" value="ECO:0007669"/>
    <property type="project" value="InterPro"/>
</dbReference>
<evidence type="ECO:0000256" key="3">
    <source>
        <dbReference type="ARBA" id="ARBA00022989"/>
    </source>
</evidence>
<evidence type="ECO:0000256" key="7">
    <source>
        <dbReference type="SAM" id="Phobius"/>
    </source>
</evidence>
<dbReference type="AlphaFoldDB" id="E1ZHJ1"/>
<keyword evidence="5" id="KW-0408">Iron</keyword>
<keyword evidence="10" id="KW-1185">Reference proteome</keyword>
<dbReference type="PRINTS" id="PR00385">
    <property type="entry name" value="P450"/>
</dbReference>
<keyword evidence="3 7" id="KW-1133">Transmembrane helix</keyword>
<dbReference type="EMBL" id="GL433847">
    <property type="protein sequence ID" value="EFN54613.1"/>
    <property type="molecule type" value="Genomic_DNA"/>
</dbReference>
<comment type="cofactor">
    <cofactor evidence="5">
        <name>heme</name>
        <dbReference type="ChEBI" id="CHEBI:30413"/>
    </cofactor>
</comment>
<dbReference type="GeneID" id="17354152"/>
<evidence type="ECO:0000259" key="8">
    <source>
        <dbReference type="PROSITE" id="PS50922"/>
    </source>
</evidence>
<dbReference type="SMART" id="SM00724">
    <property type="entry name" value="TLC"/>
    <property type="match status" value="1"/>
</dbReference>
<feature type="transmembrane region" description="Helical" evidence="7">
    <location>
        <begin position="646"/>
        <end position="668"/>
    </location>
</feature>
<dbReference type="InParanoid" id="E1ZHJ1"/>
<evidence type="ECO:0000256" key="5">
    <source>
        <dbReference type="PIRSR" id="PIRSR602401-1"/>
    </source>
</evidence>
<dbReference type="InterPro" id="IPR006634">
    <property type="entry name" value="TLC-dom"/>
</dbReference>
<evidence type="ECO:0000313" key="9">
    <source>
        <dbReference type="EMBL" id="EFN54613.1"/>
    </source>
</evidence>
<gene>
    <name evidence="9" type="ORF">CHLNCDRAFT_135122</name>
</gene>
<keyword evidence="4 6" id="KW-0472">Membrane</keyword>
<protein>
    <recommendedName>
        <fullName evidence="8">TLC domain-containing protein</fullName>
    </recommendedName>
</protein>
<sequence length="850" mass="93356">MAHPPPSWPPPRLARNVMQMGPQGKIHEALQKWAAKYGPVFKYFLGRRPCIVITDPDLVRQICVKRFIDYHDRSVPTLENGAACDNHFQNSGILFSRGKYWLGIRTACEPLFHSAALASYAPMMNQAIDELVGKMQAAAVSGEGICVSELLKAMSMDVIGTTAFGVEYGAQKEGSGSTLVKAAEAMFTPMAGLPFWAAILSFAVPDLRRVWYRLALLLNPKTINQIVADRRYLWGASQALLDSAREQATAAGAPAGGQGPGVADGLRSSGEEGAKVAVESAAFQQAYKTYVAQVPPETSIVSRLKDAVNKQTGKQLSDLDICAQAAFQESMRLYPPVSSLIVLLREAGHGGVDLDLTGGSRRSLATPAAGPTSVFIPGELLPLGCIGSRCGAACVQLMYNCRVMFNIWTLHRDPRYWEAPEEFRPARFLPDEAASHHPGAYFPFGLGPRRCVGWRFALEEGVLCLARIFQRFELRLDAERHTGPLDLRSSVTLAPPKGIWLKYYVVGVDGRKAAVLASCSMYSVHGALSALGGYQQLLAWPSFQVDLPNTPQQKLLNEFSLGYMAADMLFFLLPFTPDDHEHILHHTISSIYLVGCLLHHHGAIGCIMMFFLATVTSPVFSVFTIAKELRHHSKAALQVFTFTSPLFTVAFISVRSVMAPPVVAWFVFTLWFRSSLIPGPWRFVMGSCVLLGMVVSQIWSHRLQRSYAKRRRHASRLAGGGVAAGEVKKADCVDAVNKQTGKQLSDLDICAQLFTFLLAGYETTSLALSYALYLLAQHPEHQRRIQEASGGRGPAEVDALGQRELVYEDLAKLPYTEAAFQESMRLYPPVSSLIVLVSWRVGRDFSPARC</sequence>
<dbReference type="GO" id="GO:0016020">
    <property type="term" value="C:membrane"/>
    <property type="evidence" value="ECO:0007669"/>
    <property type="project" value="UniProtKB-SubCell"/>
</dbReference>
<evidence type="ECO:0000256" key="4">
    <source>
        <dbReference type="ARBA" id="ARBA00023136"/>
    </source>
</evidence>
<dbReference type="PRINTS" id="PR00463">
    <property type="entry name" value="EP450I"/>
</dbReference>
<dbReference type="OrthoDB" id="507451at2759"/>
<feature type="transmembrane region" description="Helical" evidence="7">
    <location>
        <begin position="680"/>
        <end position="700"/>
    </location>
</feature>
<dbReference type="GO" id="GO:0020037">
    <property type="term" value="F:heme binding"/>
    <property type="evidence" value="ECO:0007669"/>
    <property type="project" value="InterPro"/>
</dbReference>
<keyword evidence="2 6" id="KW-0812">Transmembrane</keyword>